<dbReference type="Pfam" id="PF01351">
    <property type="entry name" value="RNase_HII"/>
    <property type="match status" value="1"/>
</dbReference>
<dbReference type="GO" id="GO:0046872">
    <property type="term" value="F:metal ion binding"/>
    <property type="evidence" value="ECO:0007669"/>
    <property type="project" value="UniProtKB-KW"/>
</dbReference>
<evidence type="ECO:0000256" key="6">
    <source>
        <dbReference type="ARBA" id="ARBA00022723"/>
    </source>
</evidence>
<keyword evidence="4" id="KW-0963">Cytoplasm</keyword>
<comment type="function">
    <text evidence="2 10">Endonuclease that specifically degrades the RNA of RNA-DNA hybrids.</text>
</comment>
<keyword evidence="6 9" id="KW-0479">Metal-binding</keyword>
<comment type="subcellular location">
    <subcellularLocation>
        <location evidence="3">Cytoplasm</location>
    </subcellularLocation>
</comment>
<organism evidence="12 13">
    <name type="scientific">Candidatus Sysuiplasma superficiale</name>
    <dbReference type="NCBI Taxonomy" id="2823368"/>
    <lineage>
        <taxon>Archaea</taxon>
        <taxon>Methanobacteriati</taxon>
        <taxon>Thermoplasmatota</taxon>
        <taxon>Thermoplasmata</taxon>
        <taxon>Candidatus Sysuiplasmatales</taxon>
        <taxon>Candidatus Sysuiplasmataceae</taxon>
        <taxon>Candidatus Sysuiplasma</taxon>
    </lineage>
</organism>
<evidence type="ECO:0000256" key="5">
    <source>
        <dbReference type="ARBA" id="ARBA00022722"/>
    </source>
</evidence>
<reference evidence="12" key="1">
    <citation type="submission" date="2021-04" db="EMBL/GenBank/DDBJ databases">
        <title>Genomic insights into ecological role and evolution of a novel Thermoplasmata order Candidatus Sysuiplasmatales.</title>
        <authorList>
            <person name="Yuan Y."/>
        </authorList>
    </citation>
    <scope>NUCLEOTIDE SEQUENCE</scope>
    <source>
        <strain evidence="12">YP2-bin.285</strain>
    </source>
</reference>
<dbReference type="GO" id="GO:0043137">
    <property type="term" value="P:DNA replication, removal of RNA primer"/>
    <property type="evidence" value="ECO:0007669"/>
    <property type="project" value="TreeGrafter"/>
</dbReference>
<evidence type="ECO:0000256" key="10">
    <source>
        <dbReference type="RuleBase" id="RU003515"/>
    </source>
</evidence>
<feature type="domain" description="RNase H type-2" evidence="11">
    <location>
        <begin position="88"/>
        <end position="293"/>
    </location>
</feature>
<dbReference type="SUPFAM" id="SSF53098">
    <property type="entry name" value="Ribonuclease H-like"/>
    <property type="match status" value="1"/>
</dbReference>
<evidence type="ECO:0000313" key="13">
    <source>
        <dbReference type="Proteomes" id="UP000716004"/>
    </source>
</evidence>
<dbReference type="Proteomes" id="UP000716004">
    <property type="component" value="Unassembled WGS sequence"/>
</dbReference>
<keyword evidence="8 9" id="KW-0378">Hydrolase</keyword>
<dbReference type="PROSITE" id="PS51975">
    <property type="entry name" value="RNASE_H_2"/>
    <property type="match status" value="1"/>
</dbReference>
<dbReference type="PANTHER" id="PTHR10954:SF23">
    <property type="entry name" value="RIBONUCLEASE"/>
    <property type="match status" value="1"/>
</dbReference>
<dbReference type="InterPro" id="IPR001352">
    <property type="entry name" value="RNase_HII/HIII"/>
</dbReference>
<evidence type="ECO:0000313" key="12">
    <source>
        <dbReference type="EMBL" id="MBX8631604.1"/>
    </source>
</evidence>
<keyword evidence="7 9" id="KW-0255">Endonuclease</keyword>
<accession>A0A8J8CAY5</accession>
<dbReference type="EC" id="3.1.26.4" evidence="10"/>
<evidence type="ECO:0000256" key="4">
    <source>
        <dbReference type="ARBA" id="ARBA00022490"/>
    </source>
</evidence>
<dbReference type="GO" id="GO:0003723">
    <property type="term" value="F:RNA binding"/>
    <property type="evidence" value="ECO:0007669"/>
    <property type="project" value="UniProtKB-UniRule"/>
</dbReference>
<comment type="catalytic activity">
    <reaction evidence="1 9 10">
        <text>Endonucleolytic cleavage to 5'-phosphomonoester.</text>
        <dbReference type="EC" id="3.1.26.4"/>
    </reaction>
</comment>
<proteinExistence type="inferred from homology"/>
<dbReference type="GO" id="GO:0004523">
    <property type="term" value="F:RNA-DNA hybrid ribonuclease activity"/>
    <property type="evidence" value="ECO:0007669"/>
    <property type="project" value="UniProtKB-UniRule"/>
</dbReference>
<dbReference type="InterPro" id="IPR036397">
    <property type="entry name" value="RNaseH_sf"/>
</dbReference>
<dbReference type="GO" id="GO:0005737">
    <property type="term" value="C:cytoplasm"/>
    <property type="evidence" value="ECO:0007669"/>
    <property type="project" value="UniProtKB-SubCell"/>
</dbReference>
<comment type="caution">
    <text evidence="12">The sequence shown here is derived from an EMBL/GenBank/DDBJ whole genome shotgun (WGS) entry which is preliminary data.</text>
</comment>
<dbReference type="Gene3D" id="3.30.420.10">
    <property type="entry name" value="Ribonuclease H-like superfamily/Ribonuclease H"/>
    <property type="match status" value="1"/>
</dbReference>
<dbReference type="EMBL" id="JAGVSJ010000006">
    <property type="protein sequence ID" value="MBX8631604.1"/>
    <property type="molecule type" value="Genomic_DNA"/>
</dbReference>
<comment type="similarity">
    <text evidence="10">Belongs to the RNase HII family.</text>
</comment>
<feature type="binding site" evidence="9">
    <location>
        <position position="199"/>
    </location>
    <ligand>
        <name>a divalent metal cation</name>
        <dbReference type="ChEBI" id="CHEBI:60240"/>
    </ligand>
</feature>
<evidence type="ECO:0000256" key="9">
    <source>
        <dbReference type="PROSITE-ProRule" id="PRU01319"/>
    </source>
</evidence>
<feature type="binding site" evidence="9">
    <location>
        <position position="95"/>
    </location>
    <ligand>
        <name>a divalent metal cation</name>
        <dbReference type="ChEBI" id="CHEBI:60240"/>
    </ligand>
</feature>
<evidence type="ECO:0000256" key="1">
    <source>
        <dbReference type="ARBA" id="ARBA00000077"/>
    </source>
</evidence>
<dbReference type="InterPro" id="IPR012337">
    <property type="entry name" value="RNaseH-like_sf"/>
</dbReference>
<evidence type="ECO:0000256" key="7">
    <source>
        <dbReference type="ARBA" id="ARBA00022759"/>
    </source>
</evidence>
<dbReference type="AlphaFoldDB" id="A0A8J8CAY5"/>
<dbReference type="PANTHER" id="PTHR10954">
    <property type="entry name" value="RIBONUCLEASE H2 SUBUNIT A"/>
    <property type="match status" value="1"/>
</dbReference>
<dbReference type="CDD" id="cd06590">
    <property type="entry name" value="RNase_HII_bacteria_HIII_like"/>
    <property type="match status" value="1"/>
</dbReference>
<evidence type="ECO:0000259" key="11">
    <source>
        <dbReference type="PROSITE" id="PS51975"/>
    </source>
</evidence>
<dbReference type="InterPro" id="IPR024567">
    <property type="entry name" value="RNase_HII/HIII_dom"/>
</dbReference>
<evidence type="ECO:0000256" key="2">
    <source>
        <dbReference type="ARBA" id="ARBA00004065"/>
    </source>
</evidence>
<comment type="cofactor">
    <cofactor evidence="9">
        <name>Mn(2+)</name>
        <dbReference type="ChEBI" id="CHEBI:29035"/>
    </cofactor>
    <cofactor evidence="9">
        <name>Mg(2+)</name>
        <dbReference type="ChEBI" id="CHEBI:18420"/>
    </cofactor>
    <text evidence="9">Manganese or magnesium. Binds 1 divalent metal ion per monomer in the absence of substrate. May bind a second metal ion after substrate binding.</text>
</comment>
<keyword evidence="5 9" id="KW-0540">Nuclease</keyword>
<evidence type="ECO:0000256" key="8">
    <source>
        <dbReference type="ARBA" id="ARBA00022801"/>
    </source>
</evidence>
<name>A0A8J8CAY5_9ARCH</name>
<protein>
    <recommendedName>
        <fullName evidence="10">Ribonuclease</fullName>
        <ecNumber evidence="10">3.1.26.4</ecNumber>
    </recommendedName>
</protein>
<dbReference type="GO" id="GO:0006298">
    <property type="term" value="P:mismatch repair"/>
    <property type="evidence" value="ECO:0007669"/>
    <property type="project" value="TreeGrafter"/>
</dbReference>
<feature type="binding site" evidence="9">
    <location>
        <position position="94"/>
    </location>
    <ligand>
        <name>a divalent metal cation</name>
        <dbReference type="ChEBI" id="CHEBI:60240"/>
    </ligand>
</feature>
<gene>
    <name evidence="12" type="ORF">J9259_03660</name>
</gene>
<evidence type="ECO:0000256" key="3">
    <source>
        <dbReference type="ARBA" id="ARBA00004496"/>
    </source>
</evidence>
<sequence>MRFRFRIPPDKGADAVSFISGLGFSLSRHNAVNVLKREGNSVSIYDTGTVLCELKDDLYSRTVIHYFQNFRIDYNDYVRKVLGIEMKDSWAGTDEAGKGDYFGPLVVAGVCVENETAGKLFISGVTDSKKLSSLEIMRLSKFIESTVGREKIEVISISPERYNEMYDEAGNINDILMWAHSKVIRNLCVRNSCTAAVIDRFFASSRLNEMKSMLPGIELHAVTGGEREISVASASIIASAEFMRRLKELERKLGAEIPAGGGKKASAFARSMISEKGIDFFRKFGKANFRLQA</sequence>
<dbReference type="GO" id="GO:0032299">
    <property type="term" value="C:ribonuclease H2 complex"/>
    <property type="evidence" value="ECO:0007669"/>
    <property type="project" value="TreeGrafter"/>
</dbReference>